<evidence type="ECO:0000313" key="2">
    <source>
        <dbReference type="Proteomes" id="UP000053611"/>
    </source>
</evidence>
<keyword evidence="2" id="KW-1185">Reference proteome</keyword>
<gene>
    <name evidence="1" type="ORF">CC85DRAFT_302312</name>
</gene>
<organism evidence="1 2">
    <name type="scientific">Cutaneotrichosporon oleaginosum</name>
    <dbReference type="NCBI Taxonomy" id="879819"/>
    <lineage>
        <taxon>Eukaryota</taxon>
        <taxon>Fungi</taxon>
        <taxon>Dikarya</taxon>
        <taxon>Basidiomycota</taxon>
        <taxon>Agaricomycotina</taxon>
        <taxon>Tremellomycetes</taxon>
        <taxon>Trichosporonales</taxon>
        <taxon>Trichosporonaceae</taxon>
        <taxon>Cutaneotrichosporon</taxon>
    </lineage>
</organism>
<protein>
    <submittedName>
        <fullName evidence="1">Uncharacterized protein</fullName>
    </submittedName>
</protein>
<dbReference type="AlphaFoldDB" id="A0A0J0XMX4"/>
<proteinExistence type="predicted"/>
<reference evidence="1 2" key="1">
    <citation type="submission" date="2015-03" db="EMBL/GenBank/DDBJ databases">
        <title>Genomics and transcriptomics of the oil-accumulating basidiomycete yeast T. oleaginosus allow insights into substrate utilization and the diverse evolutionary trajectories of mating systems in fungi.</title>
        <authorList>
            <consortium name="DOE Joint Genome Institute"/>
            <person name="Kourist R."/>
            <person name="Kracht O."/>
            <person name="Bracharz F."/>
            <person name="Lipzen A."/>
            <person name="Nolan M."/>
            <person name="Ohm R."/>
            <person name="Grigoriev I."/>
            <person name="Sun S."/>
            <person name="Heitman J."/>
            <person name="Bruck T."/>
            <person name="Nowrousian M."/>
        </authorList>
    </citation>
    <scope>NUCLEOTIDE SEQUENCE [LARGE SCALE GENOMIC DNA]</scope>
    <source>
        <strain evidence="1 2">IBC0246</strain>
    </source>
</reference>
<sequence>MLYSQIALAAGAALLGAQDAHAFFLWWPFSRPVISPFAFTGCIKRTSTWTSIFTSSAPDAASCVANCARLGDMAYWSRTSNVCKCGRTPNALGILDFSFQPYVAGNEGQCGSNYESYMITQFGFLGCANNVDVGSAATIASNSRMSTAFRACAPQDQVMVFTYGRRKWTAYCFDPAAPPVVEDYDPVQCNGGAYYLYGNAPGAGKRDAARRRGAPDGLPAPWCPAGRVPCQIDEDESLGYECIDVDHDGDQCGGCAIGVYGGAGNSSFSGEYCGDKALCAAGKCVSHAH</sequence>
<dbReference type="EMBL" id="KQ087205">
    <property type="protein sequence ID" value="KLT42451.1"/>
    <property type="molecule type" value="Genomic_DNA"/>
</dbReference>
<dbReference type="Proteomes" id="UP000053611">
    <property type="component" value="Unassembled WGS sequence"/>
</dbReference>
<dbReference type="GeneID" id="28985975"/>
<evidence type="ECO:0000313" key="1">
    <source>
        <dbReference type="EMBL" id="KLT42451.1"/>
    </source>
</evidence>
<name>A0A0J0XMX4_9TREE</name>
<accession>A0A0J0XMX4</accession>
<dbReference type="RefSeq" id="XP_018278942.1">
    <property type="nucleotide sequence ID" value="XM_018425372.1"/>
</dbReference>